<dbReference type="KEGG" id="smo:SELMODRAFT_86306"/>
<evidence type="ECO:0000256" key="7">
    <source>
        <dbReference type="ARBA" id="ARBA00004603"/>
    </source>
</evidence>
<dbReference type="GO" id="GO:0005794">
    <property type="term" value="C:Golgi apparatus"/>
    <property type="evidence" value="ECO:0007669"/>
    <property type="project" value="UniProtKB-SubCell"/>
</dbReference>
<evidence type="ECO:0000256" key="1">
    <source>
        <dbReference type="ARBA" id="ARBA00004141"/>
    </source>
</evidence>
<evidence type="ECO:0000256" key="17">
    <source>
        <dbReference type="ARBA" id="ARBA00024088"/>
    </source>
</evidence>
<dbReference type="GO" id="GO:0055037">
    <property type="term" value="C:recycling endosome"/>
    <property type="evidence" value="ECO:0007669"/>
    <property type="project" value="UniProtKB-SubCell"/>
</dbReference>
<dbReference type="GO" id="GO:0016020">
    <property type="term" value="C:membrane"/>
    <property type="evidence" value="ECO:0007669"/>
    <property type="project" value="UniProtKB-SubCell"/>
</dbReference>
<evidence type="ECO:0000313" key="21">
    <source>
        <dbReference type="Proteomes" id="UP000001514"/>
    </source>
</evidence>
<evidence type="ECO:0000256" key="9">
    <source>
        <dbReference type="ARBA" id="ARBA00022692"/>
    </source>
</evidence>
<evidence type="ECO:0000313" key="20">
    <source>
        <dbReference type="EMBL" id="EFJ32547.1"/>
    </source>
</evidence>
<feature type="region of interest" description="Disordered" evidence="18">
    <location>
        <begin position="1"/>
        <end position="21"/>
    </location>
</feature>
<keyword evidence="14 19" id="KW-0472">Membrane</keyword>
<organism evidence="21">
    <name type="scientific">Selaginella moellendorffii</name>
    <name type="common">Spikemoss</name>
    <dbReference type="NCBI Taxonomy" id="88036"/>
    <lineage>
        <taxon>Eukaryota</taxon>
        <taxon>Viridiplantae</taxon>
        <taxon>Streptophyta</taxon>
        <taxon>Embryophyta</taxon>
        <taxon>Tracheophyta</taxon>
        <taxon>Lycopodiopsida</taxon>
        <taxon>Selaginellales</taxon>
        <taxon>Selaginellaceae</taxon>
        <taxon>Selaginella</taxon>
    </lineage>
</organism>
<feature type="transmembrane region" description="Helical" evidence="19">
    <location>
        <begin position="29"/>
        <end position="52"/>
    </location>
</feature>
<dbReference type="Proteomes" id="UP000001514">
    <property type="component" value="Unassembled WGS sequence"/>
</dbReference>
<dbReference type="EMBL" id="GL377572">
    <property type="protein sequence ID" value="EFJ32547.1"/>
    <property type="molecule type" value="Genomic_DNA"/>
</dbReference>
<evidence type="ECO:0000256" key="14">
    <source>
        <dbReference type="ARBA" id="ARBA00023136"/>
    </source>
</evidence>
<evidence type="ECO:0000256" key="10">
    <source>
        <dbReference type="ARBA" id="ARBA00022753"/>
    </source>
</evidence>
<feature type="transmembrane region" description="Helical" evidence="19">
    <location>
        <begin position="58"/>
        <end position="77"/>
    </location>
</feature>
<comment type="function">
    <text evidence="16">Involved in trafficking and recycling of synaptic vesicles.</text>
</comment>
<keyword evidence="21" id="KW-1185">Reference proteome</keyword>
<evidence type="ECO:0000256" key="15">
    <source>
        <dbReference type="ARBA" id="ARBA00023329"/>
    </source>
</evidence>
<evidence type="ECO:0000256" key="11">
    <source>
        <dbReference type="ARBA" id="ARBA00022989"/>
    </source>
</evidence>
<dbReference type="InterPro" id="IPR044234">
    <property type="entry name" value="TMEM230"/>
</dbReference>
<proteinExistence type="inferred from homology"/>
<evidence type="ECO:0000256" key="18">
    <source>
        <dbReference type="SAM" id="MobiDB-lite"/>
    </source>
</evidence>
<evidence type="ECO:0000256" key="16">
    <source>
        <dbReference type="ARBA" id="ARBA00024003"/>
    </source>
</evidence>
<keyword evidence="15" id="KW-0968">Cytoplasmic vesicle</keyword>
<dbReference type="PANTHER" id="PTHR15664">
    <property type="entry name" value="C20ORF30 PROTEIN"/>
    <property type="match status" value="1"/>
</dbReference>
<evidence type="ECO:0000256" key="13">
    <source>
        <dbReference type="ARBA" id="ARBA00023034"/>
    </source>
</evidence>
<keyword evidence="9 19" id="KW-0812">Transmembrane</keyword>
<dbReference type="AlphaFoldDB" id="D8R5V1"/>
<dbReference type="Pfam" id="PF05915">
    <property type="entry name" value="TMEM_230_134"/>
    <property type="match status" value="1"/>
</dbReference>
<accession>D8R5V1</accession>
<evidence type="ECO:0000256" key="5">
    <source>
        <dbReference type="ARBA" id="ARBA00004419"/>
    </source>
</evidence>
<keyword evidence="10" id="KW-0967">Endosome</keyword>
<comment type="subcellular location">
    <subcellularLocation>
        <location evidence="5">Cytoplasmic vesicle</location>
        <location evidence="5">Autophagosome</location>
    </subcellularLocation>
    <subcellularLocation>
        <location evidence="3">Cytoplasmic vesicle</location>
        <location evidence="3">Secretory vesicle</location>
        <location evidence="3">Synaptic vesicle</location>
    </subcellularLocation>
    <subcellularLocation>
        <location evidence="4">Early endosome</location>
    </subcellularLocation>
    <subcellularLocation>
        <location evidence="6">Golgi apparatus</location>
        <location evidence="6">trans-Golgi network</location>
    </subcellularLocation>
    <subcellularLocation>
        <location evidence="7">Late endosome</location>
    </subcellularLocation>
    <subcellularLocation>
        <location evidence="1">Membrane</location>
        <topology evidence="1">Multi-pass membrane protein</topology>
    </subcellularLocation>
    <subcellularLocation>
        <location evidence="2">Recycling endosome</location>
    </subcellularLocation>
</comment>
<evidence type="ECO:0000256" key="3">
    <source>
        <dbReference type="ARBA" id="ARBA00004234"/>
    </source>
</evidence>
<reference evidence="20 21" key="1">
    <citation type="journal article" date="2011" name="Science">
        <title>The Selaginella genome identifies genetic changes associated with the evolution of vascular plants.</title>
        <authorList>
            <person name="Banks J.A."/>
            <person name="Nishiyama T."/>
            <person name="Hasebe M."/>
            <person name="Bowman J.L."/>
            <person name="Gribskov M."/>
            <person name="dePamphilis C."/>
            <person name="Albert V.A."/>
            <person name="Aono N."/>
            <person name="Aoyama T."/>
            <person name="Ambrose B.A."/>
            <person name="Ashton N.W."/>
            <person name="Axtell M.J."/>
            <person name="Barker E."/>
            <person name="Barker M.S."/>
            <person name="Bennetzen J.L."/>
            <person name="Bonawitz N.D."/>
            <person name="Chapple C."/>
            <person name="Cheng C."/>
            <person name="Correa L.G."/>
            <person name="Dacre M."/>
            <person name="DeBarry J."/>
            <person name="Dreyer I."/>
            <person name="Elias M."/>
            <person name="Engstrom E.M."/>
            <person name="Estelle M."/>
            <person name="Feng L."/>
            <person name="Finet C."/>
            <person name="Floyd S.K."/>
            <person name="Frommer W.B."/>
            <person name="Fujita T."/>
            <person name="Gramzow L."/>
            <person name="Gutensohn M."/>
            <person name="Harholt J."/>
            <person name="Hattori M."/>
            <person name="Heyl A."/>
            <person name="Hirai T."/>
            <person name="Hiwatashi Y."/>
            <person name="Ishikawa M."/>
            <person name="Iwata M."/>
            <person name="Karol K.G."/>
            <person name="Koehler B."/>
            <person name="Kolukisaoglu U."/>
            <person name="Kubo M."/>
            <person name="Kurata T."/>
            <person name="Lalonde S."/>
            <person name="Li K."/>
            <person name="Li Y."/>
            <person name="Litt A."/>
            <person name="Lyons E."/>
            <person name="Manning G."/>
            <person name="Maruyama T."/>
            <person name="Michael T.P."/>
            <person name="Mikami K."/>
            <person name="Miyazaki S."/>
            <person name="Morinaga S."/>
            <person name="Murata T."/>
            <person name="Mueller-Roeber B."/>
            <person name="Nelson D.R."/>
            <person name="Obara M."/>
            <person name="Oguri Y."/>
            <person name="Olmstead R.G."/>
            <person name="Onodera N."/>
            <person name="Petersen B.L."/>
            <person name="Pils B."/>
            <person name="Prigge M."/>
            <person name="Rensing S.A."/>
            <person name="Riano-Pachon D.M."/>
            <person name="Roberts A.W."/>
            <person name="Sato Y."/>
            <person name="Scheller H.V."/>
            <person name="Schulz B."/>
            <person name="Schulz C."/>
            <person name="Shakirov E.V."/>
            <person name="Shibagaki N."/>
            <person name="Shinohara N."/>
            <person name="Shippen D.E."/>
            <person name="Soerensen I."/>
            <person name="Sotooka R."/>
            <person name="Sugimoto N."/>
            <person name="Sugita M."/>
            <person name="Sumikawa N."/>
            <person name="Tanurdzic M."/>
            <person name="Theissen G."/>
            <person name="Ulvskov P."/>
            <person name="Wakazuki S."/>
            <person name="Weng J.K."/>
            <person name="Willats W.W."/>
            <person name="Wipf D."/>
            <person name="Wolf P.G."/>
            <person name="Yang L."/>
            <person name="Zimmer A.D."/>
            <person name="Zhu Q."/>
            <person name="Mitros T."/>
            <person name="Hellsten U."/>
            <person name="Loque D."/>
            <person name="Otillar R."/>
            <person name="Salamov A."/>
            <person name="Schmutz J."/>
            <person name="Shapiro H."/>
            <person name="Lindquist E."/>
            <person name="Lucas S."/>
            <person name="Rokhsar D."/>
            <person name="Grigoriev I.V."/>
        </authorList>
    </citation>
    <scope>NUCLEOTIDE SEQUENCE [LARGE SCALE GENOMIC DNA]</scope>
</reference>
<dbReference type="OMA" id="YVAHAFF"/>
<dbReference type="eggNOG" id="KOG4753">
    <property type="taxonomic scope" value="Eukaryota"/>
</dbReference>
<dbReference type="HOGENOM" id="CLU_126638_2_0_1"/>
<dbReference type="PANTHER" id="PTHR15664:SF6">
    <property type="entry name" value="TRANSMEMBRANE PROTEIN 230"/>
    <property type="match status" value="1"/>
</dbReference>
<evidence type="ECO:0000256" key="12">
    <source>
        <dbReference type="ARBA" id="ARBA00023018"/>
    </source>
</evidence>
<keyword evidence="13" id="KW-0333">Golgi apparatus</keyword>
<dbReference type="InParanoid" id="D8R5V1"/>
<dbReference type="GO" id="GO:0005770">
    <property type="term" value="C:late endosome"/>
    <property type="evidence" value="ECO:0007669"/>
    <property type="project" value="UniProtKB-SubCell"/>
</dbReference>
<keyword evidence="12" id="KW-0770">Synapse</keyword>
<dbReference type="InterPro" id="IPR008590">
    <property type="entry name" value="TMEM_230/134"/>
</dbReference>
<evidence type="ECO:0000256" key="8">
    <source>
        <dbReference type="ARBA" id="ARBA00007743"/>
    </source>
</evidence>
<dbReference type="GO" id="GO:0012505">
    <property type="term" value="C:endomembrane system"/>
    <property type="evidence" value="ECO:0000318"/>
    <property type="project" value="GO_Central"/>
</dbReference>
<evidence type="ECO:0000256" key="2">
    <source>
        <dbReference type="ARBA" id="ARBA00004172"/>
    </source>
</evidence>
<dbReference type="OrthoDB" id="5597044at2759"/>
<sequence>MAYVDHTFSIGDDEPAGTPIDGRSPVKEIALAAACLGLGSVSMVAGLVMMYHRVGGDKAHGIAFMVLGGLVFMPGIYQSRTAYYAYKGYKGVSFTSNLAAV</sequence>
<name>D8R5V1_SELML</name>
<keyword evidence="11 19" id="KW-1133">Transmembrane helix</keyword>
<dbReference type="GO" id="GO:0005769">
    <property type="term" value="C:early endosome"/>
    <property type="evidence" value="ECO:0007669"/>
    <property type="project" value="UniProtKB-SubCell"/>
</dbReference>
<evidence type="ECO:0000256" key="19">
    <source>
        <dbReference type="SAM" id="Phobius"/>
    </source>
</evidence>
<gene>
    <name evidence="20" type="ORF">SELMODRAFT_86306</name>
</gene>
<dbReference type="GO" id="GO:0005776">
    <property type="term" value="C:autophagosome"/>
    <property type="evidence" value="ECO:0007669"/>
    <property type="project" value="UniProtKB-SubCell"/>
</dbReference>
<evidence type="ECO:0000256" key="4">
    <source>
        <dbReference type="ARBA" id="ARBA00004412"/>
    </source>
</evidence>
<protein>
    <recommendedName>
        <fullName evidence="17">Transmembrane protein 230</fullName>
    </recommendedName>
</protein>
<evidence type="ECO:0000256" key="6">
    <source>
        <dbReference type="ARBA" id="ARBA00004601"/>
    </source>
</evidence>
<dbReference type="Gramene" id="EFJ32547">
    <property type="protein sequence ID" value="EFJ32547"/>
    <property type="gene ID" value="SELMODRAFT_86306"/>
</dbReference>
<comment type="similarity">
    <text evidence="8">Belongs to the TMEM134/TMEM230 family.</text>
</comment>